<dbReference type="PANTHER" id="PTHR30535:SF34">
    <property type="entry name" value="MOLYBDATE-BINDING PROTEIN MOLA"/>
    <property type="match status" value="1"/>
</dbReference>
<dbReference type="PROSITE" id="PS50983">
    <property type="entry name" value="FE_B12_PBP"/>
    <property type="match status" value="1"/>
</dbReference>
<reference evidence="2 3" key="1">
    <citation type="submission" date="2017-11" db="EMBL/GenBank/DDBJ databases">
        <title>Isolation and Characterization of Family Methanocellaceae Species from Potential Methane Hydrate Area Offshore Southwestern Taiwan.</title>
        <authorList>
            <person name="Zhang W.-L."/>
            <person name="Chen W.-C."/>
            <person name="Lai M.-C."/>
            <person name="Chen S.-C."/>
        </authorList>
    </citation>
    <scope>NUCLEOTIDE SEQUENCE [LARGE SCALE GENOMIC DNA]</scope>
    <source>
        <strain evidence="2 3">CWC-04</strain>
    </source>
</reference>
<dbReference type="Pfam" id="PF01497">
    <property type="entry name" value="Peripla_BP_2"/>
    <property type="match status" value="1"/>
</dbReference>
<keyword evidence="3" id="KW-1185">Reference proteome</keyword>
<name>A0AAP2W7X9_9EURY</name>
<dbReference type="InterPro" id="IPR050902">
    <property type="entry name" value="ABC_Transporter_SBP"/>
</dbReference>
<dbReference type="InterPro" id="IPR002491">
    <property type="entry name" value="ABC_transptr_periplasmic_BD"/>
</dbReference>
<dbReference type="Proteomes" id="UP001320159">
    <property type="component" value="Unassembled WGS sequence"/>
</dbReference>
<evidence type="ECO:0000259" key="1">
    <source>
        <dbReference type="PROSITE" id="PS50983"/>
    </source>
</evidence>
<organism evidence="2 3">
    <name type="scientific">Methanooceanicella nereidis</name>
    <dbReference type="NCBI Taxonomy" id="2052831"/>
    <lineage>
        <taxon>Archaea</taxon>
        <taxon>Methanobacteriati</taxon>
        <taxon>Methanobacteriota</taxon>
        <taxon>Stenosarchaea group</taxon>
        <taxon>Methanomicrobia</taxon>
        <taxon>Methanocellales</taxon>
        <taxon>Methanocellaceae</taxon>
        <taxon>Methanooceanicella</taxon>
    </lineage>
</organism>
<dbReference type="SUPFAM" id="SSF53807">
    <property type="entry name" value="Helical backbone' metal receptor"/>
    <property type="match status" value="1"/>
</dbReference>
<feature type="domain" description="Fe/B12 periplasmic-binding" evidence="1">
    <location>
        <begin position="46"/>
        <end position="310"/>
    </location>
</feature>
<dbReference type="Gene3D" id="3.40.50.1980">
    <property type="entry name" value="Nitrogenase molybdenum iron protein domain"/>
    <property type="match status" value="2"/>
</dbReference>
<dbReference type="PANTHER" id="PTHR30535">
    <property type="entry name" value="VITAMIN B12-BINDING PROTEIN"/>
    <property type="match status" value="1"/>
</dbReference>
<evidence type="ECO:0000313" key="3">
    <source>
        <dbReference type="Proteomes" id="UP001320159"/>
    </source>
</evidence>
<protein>
    <submittedName>
        <fullName evidence="2">ABC transporter substrate-binding protein</fullName>
    </submittedName>
</protein>
<comment type="caution">
    <text evidence="2">The sequence shown here is derived from an EMBL/GenBank/DDBJ whole genome shotgun (WGS) entry which is preliminary data.</text>
</comment>
<accession>A0AAP2W7X9</accession>
<proteinExistence type="predicted"/>
<dbReference type="EMBL" id="PGCK01000010">
    <property type="protein sequence ID" value="MCD1295709.1"/>
    <property type="molecule type" value="Genomic_DNA"/>
</dbReference>
<gene>
    <name evidence="2" type="ORF">CUJ83_11940</name>
</gene>
<sequence length="337" mass="36217">MVLVSCVSGCTQPTPTTGPDEGKDGQGITVIDSKGNMINLSEPARRIIVTNSDAAEVLIAIGAKDTIIGVSNTVKNNPLLSGLLADVEDIGDWQNPNMEKIVQLQPDVVIVYSSWQPKNIDQFEAANITIVASDCYKMYTLTSDIKSMGVLTGKEEKANEFAKFLDDNMELVRVRTANITEAEKPDVYWEQNAAYSTAGNGSGGDTLVIMAGGINIAGGESGSYPKVSAEWVLDKNPDVIIKTASTTTASIENMTLIRNDLMGREGMPKVDAVKNDRVYVGSQAIMFGPKGVVGLLYTAKIIHPDLFADVDPVKVLDEYAQKYVDGANKGAFIYPNP</sequence>
<evidence type="ECO:0000313" key="2">
    <source>
        <dbReference type="EMBL" id="MCD1295709.1"/>
    </source>
</evidence>
<dbReference type="AlphaFoldDB" id="A0AAP2W7X9"/>